<dbReference type="EMBL" id="LLZU01000019">
    <property type="protein sequence ID" value="KRV48687.1"/>
    <property type="molecule type" value="Genomic_DNA"/>
</dbReference>
<feature type="region of interest" description="Disordered" evidence="1">
    <location>
        <begin position="1"/>
        <end position="34"/>
    </location>
</feature>
<evidence type="ECO:0000256" key="1">
    <source>
        <dbReference type="SAM" id="MobiDB-lite"/>
    </source>
</evidence>
<dbReference type="AlphaFoldDB" id="A0A0T6LS65"/>
<proteinExistence type="predicted"/>
<dbReference type="STRING" id="76728.AQ490_23820"/>
<accession>A0A0T6LS65</accession>
<dbReference type="RefSeq" id="WP_018385323.1">
    <property type="nucleotide sequence ID" value="NZ_LLZU01000019.1"/>
</dbReference>
<feature type="region of interest" description="Disordered" evidence="1">
    <location>
        <begin position="296"/>
        <end position="317"/>
    </location>
</feature>
<dbReference type="Proteomes" id="UP000050867">
    <property type="component" value="Unassembled WGS sequence"/>
</dbReference>
<sequence length="317" mass="33476">MATRYQPEQPSPSPRPPGPRRSRAAGGRGRSARAALRRDVPCTVAVLVGPEDFCAMRQYASFGFSDYRTYLRHVEELLRALRSRGLHVRVAVFDPAEFTAFCARHGLDPDTPVTRARYAADAAGPGAAVPYGGEPLDDLVHSALHGAERRRVHAAARAVVDAHGSGAVAYQQMHGKLTALVERAGPGEHHLVCSATVHGTPLLAAVHVRSTPGPRELPEDDAALFCAVLAAGLLSGGGGGVVLRTRPEPEGRDTVRGWAVRDGALRPLTAGEVFDAYCTDHRTGEPIAPEHGVDYEAGFPLDLPPSGHGPDGSGDAP</sequence>
<comment type="caution">
    <text evidence="2">The sequence shown here is derived from an EMBL/GenBank/DDBJ whole genome shotgun (WGS) entry which is preliminary data.</text>
</comment>
<evidence type="ECO:0000313" key="3">
    <source>
        <dbReference type="Proteomes" id="UP000050867"/>
    </source>
</evidence>
<reference evidence="2 3" key="1">
    <citation type="submission" date="2015-10" db="EMBL/GenBank/DDBJ databases">
        <title>Draft genome sequence of pyrrolomycin-producing Streptomyces vitaminophilus.</title>
        <authorList>
            <person name="Graham D.E."/>
            <person name="Mahan K.M."/>
            <person name="Klingeman D.M."/>
            <person name="Hettich R.L."/>
            <person name="Parry R.J."/>
        </authorList>
    </citation>
    <scope>NUCLEOTIDE SEQUENCE [LARGE SCALE GENOMIC DNA]</scope>
    <source>
        <strain evidence="2 3">ATCC 31673</strain>
    </source>
</reference>
<keyword evidence="3" id="KW-1185">Reference proteome</keyword>
<protein>
    <submittedName>
        <fullName evidence="2">Uncharacterized protein</fullName>
    </submittedName>
</protein>
<dbReference type="eggNOG" id="ENOG5033S1B">
    <property type="taxonomic scope" value="Bacteria"/>
</dbReference>
<organism evidence="2 3">
    <name type="scientific">Wenjunlia vitaminophila</name>
    <name type="common">Streptomyces vitaminophilus</name>
    <dbReference type="NCBI Taxonomy" id="76728"/>
    <lineage>
        <taxon>Bacteria</taxon>
        <taxon>Bacillati</taxon>
        <taxon>Actinomycetota</taxon>
        <taxon>Actinomycetes</taxon>
        <taxon>Kitasatosporales</taxon>
        <taxon>Streptomycetaceae</taxon>
        <taxon>Wenjunlia</taxon>
    </lineage>
</organism>
<feature type="compositionally biased region" description="Low complexity" evidence="1">
    <location>
        <begin position="300"/>
        <end position="317"/>
    </location>
</feature>
<evidence type="ECO:0000313" key="2">
    <source>
        <dbReference type="EMBL" id="KRV48687.1"/>
    </source>
</evidence>
<name>A0A0T6LS65_WENVI</name>
<gene>
    <name evidence="2" type="ORF">AQ490_23820</name>
</gene>